<gene>
    <name evidence="1" type="ORF">CEP52_017494</name>
</gene>
<organism evidence="1 2">
    <name type="scientific">Fusarium oligoseptatum</name>
    <dbReference type="NCBI Taxonomy" id="2604345"/>
    <lineage>
        <taxon>Eukaryota</taxon>
        <taxon>Fungi</taxon>
        <taxon>Dikarya</taxon>
        <taxon>Ascomycota</taxon>
        <taxon>Pezizomycotina</taxon>
        <taxon>Sordariomycetes</taxon>
        <taxon>Hypocreomycetidae</taxon>
        <taxon>Hypocreales</taxon>
        <taxon>Nectriaceae</taxon>
        <taxon>Fusarium</taxon>
        <taxon>Fusarium solani species complex</taxon>
    </lineage>
</organism>
<protein>
    <submittedName>
        <fullName evidence="1">Uncharacterized protein</fullName>
    </submittedName>
</protein>
<dbReference type="EMBL" id="NKCK01000589">
    <property type="protein sequence ID" value="RSL79659.1"/>
    <property type="molecule type" value="Genomic_DNA"/>
</dbReference>
<accession>A0A428RQ99</accession>
<evidence type="ECO:0000313" key="1">
    <source>
        <dbReference type="EMBL" id="RSL79659.1"/>
    </source>
</evidence>
<dbReference type="AlphaFoldDB" id="A0A428RQ99"/>
<evidence type="ECO:0000313" key="2">
    <source>
        <dbReference type="Proteomes" id="UP000287144"/>
    </source>
</evidence>
<sequence length="133" mass="14288">MHSNAIVASPYRCCPLRAANKRQYVTACIEKELDQQQLISMQALALDCGSAHVAAPRSLHHQTLRSREILVKERLNMHLVWSDVPQADAPVPPGAEFNGEQMGVCESPAGYLGLAAGCHSIIEAASAPIDESG</sequence>
<proteinExistence type="predicted"/>
<reference evidence="1 2" key="1">
    <citation type="submission" date="2017-06" db="EMBL/GenBank/DDBJ databases">
        <title>Comparative genomic analysis of Ambrosia Fusariam Clade fungi.</title>
        <authorList>
            <person name="Stajich J.E."/>
            <person name="Carrillo J."/>
            <person name="Kijimoto T."/>
            <person name="Eskalen A."/>
            <person name="O'Donnell K."/>
            <person name="Kasson M."/>
        </authorList>
    </citation>
    <scope>NUCLEOTIDE SEQUENCE [LARGE SCALE GENOMIC DNA]</scope>
    <source>
        <strain evidence="1 2">NRRL62579</strain>
    </source>
</reference>
<comment type="caution">
    <text evidence="1">The sequence shown here is derived from an EMBL/GenBank/DDBJ whole genome shotgun (WGS) entry which is preliminary data.</text>
</comment>
<dbReference type="Proteomes" id="UP000287144">
    <property type="component" value="Unassembled WGS sequence"/>
</dbReference>
<dbReference type="InterPro" id="IPR046536">
    <property type="entry name" value="DUF6601"/>
</dbReference>
<name>A0A428RQ99_9HYPO</name>
<keyword evidence="2" id="KW-1185">Reference proteome</keyword>
<dbReference type="Pfam" id="PF20246">
    <property type="entry name" value="DUF6601"/>
    <property type="match status" value="1"/>
</dbReference>